<keyword evidence="3" id="KW-1185">Reference proteome</keyword>
<feature type="domain" description="DUF397" evidence="1">
    <location>
        <begin position="12"/>
        <end position="62"/>
    </location>
</feature>
<sequence length="69" mass="7203">MSTADRTGPASAWFRSSYSNGAGGECVECAYSAHGTLIRDSKRAEGPVVRVRAGAWSVFVGSLSRNPPG</sequence>
<gene>
    <name evidence="2" type="ORF">PYS65_22675</name>
</gene>
<proteinExistence type="predicted"/>
<dbReference type="Pfam" id="PF04149">
    <property type="entry name" value="DUF397"/>
    <property type="match status" value="1"/>
</dbReference>
<evidence type="ECO:0000313" key="3">
    <source>
        <dbReference type="Proteomes" id="UP001216440"/>
    </source>
</evidence>
<organism evidence="2 3">
    <name type="scientific">Streptomyces cathayae</name>
    <dbReference type="NCBI Taxonomy" id="3031124"/>
    <lineage>
        <taxon>Bacteria</taxon>
        <taxon>Bacillati</taxon>
        <taxon>Actinomycetota</taxon>
        <taxon>Actinomycetes</taxon>
        <taxon>Kitasatosporales</taxon>
        <taxon>Streptomycetaceae</taxon>
        <taxon>Streptomyces</taxon>
    </lineage>
</organism>
<dbReference type="RefSeq" id="WP_279335771.1">
    <property type="nucleotide sequence ID" value="NZ_CP121682.1"/>
</dbReference>
<evidence type="ECO:0000259" key="1">
    <source>
        <dbReference type="Pfam" id="PF04149"/>
    </source>
</evidence>
<protein>
    <submittedName>
        <fullName evidence="2">DUF397 domain-containing protein</fullName>
    </submittedName>
</protein>
<dbReference type="Proteomes" id="UP001216440">
    <property type="component" value="Chromosome"/>
</dbReference>
<dbReference type="EMBL" id="CP121682">
    <property type="protein sequence ID" value="WGD42720.1"/>
    <property type="molecule type" value="Genomic_DNA"/>
</dbReference>
<name>A0ABY8K357_9ACTN</name>
<dbReference type="InterPro" id="IPR007278">
    <property type="entry name" value="DUF397"/>
</dbReference>
<accession>A0ABY8K357</accession>
<reference evidence="2 3" key="1">
    <citation type="submission" date="2023-03" db="EMBL/GenBank/DDBJ databases">
        <authorList>
            <person name="Mo P."/>
        </authorList>
    </citation>
    <scope>NUCLEOTIDE SEQUENCE [LARGE SCALE GENOMIC DNA]</scope>
    <source>
        <strain evidence="2 3">HUAS 5</strain>
    </source>
</reference>
<evidence type="ECO:0000313" key="2">
    <source>
        <dbReference type="EMBL" id="WGD42720.1"/>
    </source>
</evidence>